<dbReference type="GO" id="GO:0046872">
    <property type="term" value="F:metal ion binding"/>
    <property type="evidence" value="ECO:0007669"/>
    <property type="project" value="UniProtKB-KW"/>
</dbReference>
<dbReference type="InterPro" id="IPR036909">
    <property type="entry name" value="Cyt_c-like_dom_sf"/>
</dbReference>
<dbReference type="RefSeq" id="WP_189569506.1">
    <property type="nucleotide sequence ID" value="NZ_BMXI01000006.1"/>
</dbReference>
<organism evidence="7 8">
    <name type="scientific">Roseibacillus persicicus</name>
    <dbReference type="NCBI Taxonomy" id="454148"/>
    <lineage>
        <taxon>Bacteria</taxon>
        <taxon>Pseudomonadati</taxon>
        <taxon>Verrucomicrobiota</taxon>
        <taxon>Verrucomicrobiia</taxon>
        <taxon>Verrucomicrobiales</taxon>
        <taxon>Verrucomicrobiaceae</taxon>
        <taxon>Roseibacillus</taxon>
    </lineage>
</organism>
<keyword evidence="3 4" id="KW-0408">Iron</keyword>
<dbReference type="Proteomes" id="UP000644507">
    <property type="component" value="Unassembled WGS sequence"/>
</dbReference>
<evidence type="ECO:0000313" key="8">
    <source>
        <dbReference type="Proteomes" id="UP000644507"/>
    </source>
</evidence>
<comment type="caution">
    <text evidence="7">The sequence shown here is derived from an EMBL/GenBank/DDBJ whole genome shotgun (WGS) entry which is preliminary data.</text>
</comment>
<evidence type="ECO:0000256" key="2">
    <source>
        <dbReference type="ARBA" id="ARBA00022723"/>
    </source>
</evidence>
<dbReference type="PROSITE" id="PS51007">
    <property type="entry name" value="CYTC"/>
    <property type="match status" value="1"/>
</dbReference>
<keyword evidence="8" id="KW-1185">Reference proteome</keyword>
<feature type="chain" id="PRO_5036909140" description="Cytochrome c domain-containing protein" evidence="5">
    <location>
        <begin position="21"/>
        <end position="526"/>
    </location>
</feature>
<dbReference type="GO" id="GO:0009055">
    <property type="term" value="F:electron transfer activity"/>
    <property type="evidence" value="ECO:0007669"/>
    <property type="project" value="InterPro"/>
</dbReference>
<evidence type="ECO:0000313" key="7">
    <source>
        <dbReference type="EMBL" id="GHC51420.1"/>
    </source>
</evidence>
<evidence type="ECO:0000256" key="1">
    <source>
        <dbReference type="ARBA" id="ARBA00022617"/>
    </source>
</evidence>
<sequence>MKIILSLSAAFSIYPFFVLGAEDFDYEETLADIRAERPEVEIDEEMLAEAMKNATPEQLASLLGDDLEALKVGAATELGRRGHPAVCLFLRAGSHRVRAAAGRGILDDPVVEEGLLPLAQTLAWIPSDRLCSEVAIAANTRLGGAAEAERLFAYATDQRTPSEFRTTALKRLRYFKELSPELIASMDQRLGKFLLSPKSSFTGDFLTEALVLSKRIEHPITDIELTSIFYHNGLDAHTRGVALLELMNNGADWEKLIQGAQEPDVWFTVLENWYRDNPDATLASIRRDFGFDFPFSQSLGIGSLPMAQKTLLFLASLETDSADSLLEEIINEPQGSIALHPELWLEIEEVLALRGDAFSEDTHRNFAKLTAPSKKGPHPEDAFPELLMGGDMNEGLLVLVSQKAGCLNCHSHWASTEDFDDTGEIILPFFSRSSKDNLRAIIAPNHDLRNGYGYMVVELTNGTFHKGTPTLQTADSLEILLEGTTQKLKIERKDIAKITSISPMPSVLGTLSKREIRDLVAYLSEG</sequence>
<name>A0A918WJE6_9BACT</name>
<dbReference type="InterPro" id="IPR009056">
    <property type="entry name" value="Cyt_c-like_dom"/>
</dbReference>
<dbReference type="GO" id="GO:0020037">
    <property type="term" value="F:heme binding"/>
    <property type="evidence" value="ECO:0007669"/>
    <property type="project" value="InterPro"/>
</dbReference>
<protein>
    <recommendedName>
        <fullName evidence="6">Cytochrome c domain-containing protein</fullName>
    </recommendedName>
</protein>
<evidence type="ECO:0000256" key="4">
    <source>
        <dbReference type="PROSITE-ProRule" id="PRU00433"/>
    </source>
</evidence>
<proteinExistence type="predicted"/>
<reference evidence="7" key="2">
    <citation type="submission" date="2020-09" db="EMBL/GenBank/DDBJ databases">
        <authorList>
            <person name="Sun Q."/>
            <person name="Kim S."/>
        </authorList>
    </citation>
    <scope>NUCLEOTIDE SEQUENCE</scope>
    <source>
        <strain evidence="7">KCTC 12988</strain>
    </source>
</reference>
<dbReference type="EMBL" id="BMXI01000006">
    <property type="protein sequence ID" value="GHC51420.1"/>
    <property type="molecule type" value="Genomic_DNA"/>
</dbReference>
<reference evidence="7" key="1">
    <citation type="journal article" date="2014" name="Int. J. Syst. Evol. Microbiol.">
        <title>Complete genome sequence of Corynebacterium casei LMG S-19264T (=DSM 44701T), isolated from a smear-ripened cheese.</title>
        <authorList>
            <consortium name="US DOE Joint Genome Institute (JGI-PGF)"/>
            <person name="Walter F."/>
            <person name="Albersmeier A."/>
            <person name="Kalinowski J."/>
            <person name="Ruckert C."/>
        </authorList>
    </citation>
    <scope>NUCLEOTIDE SEQUENCE</scope>
    <source>
        <strain evidence="7">KCTC 12988</strain>
    </source>
</reference>
<keyword evidence="2 4" id="KW-0479">Metal-binding</keyword>
<dbReference type="SUPFAM" id="SSF46626">
    <property type="entry name" value="Cytochrome c"/>
    <property type="match status" value="1"/>
</dbReference>
<feature type="signal peptide" evidence="5">
    <location>
        <begin position="1"/>
        <end position="20"/>
    </location>
</feature>
<evidence type="ECO:0000256" key="5">
    <source>
        <dbReference type="SAM" id="SignalP"/>
    </source>
</evidence>
<evidence type="ECO:0000259" key="6">
    <source>
        <dbReference type="PROSITE" id="PS51007"/>
    </source>
</evidence>
<feature type="domain" description="Cytochrome c" evidence="6">
    <location>
        <begin position="390"/>
        <end position="526"/>
    </location>
</feature>
<keyword evidence="5" id="KW-0732">Signal</keyword>
<keyword evidence="1 4" id="KW-0349">Heme</keyword>
<gene>
    <name evidence="7" type="ORF">GCM10007100_17030</name>
</gene>
<dbReference type="AlphaFoldDB" id="A0A918WJE6"/>
<evidence type="ECO:0000256" key="3">
    <source>
        <dbReference type="ARBA" id="ARBA00023004"/>
    </source>
</evidence>
<accession>A0A918WJE6</accession>